<organism evidence="1">
    <name type="scientific">Triatoma infestans</name>
    <name type="common">Assassin bug</name>
    <dbReference type="NCBI Taxonomy" id="30076"/>
    <lineage>
        <taxon>Eukaryota</taxon>
        <taxon>Metazoa</taxon>
        <taxon>Ecdysozoa</taxon>
        <taxon>Arthropoda</taxon>
        <taxon>Hexapoda</taxon>
        <taxon>Insecta</taxon>
        <taxon>Pterygota</taxon>
        <taxon>Neoptera</taxon>
        <taxon>Paraneoptera</taxon>
        <taxon>Hemiptera</taxon>
        <taxon>Heteroptera</taxon>
        <taxon>Panheteroptera</taxon>
        <taxon>Cimicomorpha</taxon>
        <taxon>Reduviidae</taxon>
        <taxon>Triatominae</taxon>
        <taxon>Triatoma</taxon>
    </lineage>
</organism>
<accession>A0A170U8T8</accession>
<feature type="non-terminal residue" evidence="1">
    <location>
        <position position="103"/>
    </location>
</feature>
<reference evidence="1" key="2">
    <citation type="journal article" date="2017" name="J. Med. Entomol.">
        <title>Transcriptome Analysis of the Triatoma infestans (Hemiptera: Reduviidae) Integument.</title>
        <authorList>
            <person name="Calderon-Fernandez G.M."/>
            <person name="Moriconi D.E."/>
            <person name="Dulbecco A.B."/>
            <person name="Juarez M.P."/>
        </authorList>
    </citation>
    <scope>NUCLEOTIDE SEQUENCE</scope>
    <source>
        <strain evidence="1">Int1</strain>
        <tissue evidence="1">Integument</tissue>
    </source>
</reference>
<name>A0A170U8T8_TRIIF</name>
<dbReference type="EMBL" id="GEMB01007756">
    <property type="protein sequence ID" value="JAR95691.1"/>
    <property type="molecule type" value="Transcribed_RNA"/>
</dbReference>
<sequence length="103" mass="11813">YLQSIMCAVVIDIQGYQSVDHTFIVKELAIVDFNDIEKHWIFKPPSYGNPDSSPNRWVYRNLHGIGWEAGDVDYSEFNGTLKTATVNYIYLFAKGDEKCKFLG</sequence>
<reference evidence="1" key="1">
    <citation type="submission" date="2016-04" db="EMBL/GenBank/DDBJ databases">
        <authorList>
            <person name="Calderon-Fernandez G.M.Sr."/>
        </authorList>
    </citation>
    <scope>NUCLEOTIDE SEQUENCE</scope>
    <source>
        <strain evidence="1">Int1</strain>
        <tissue evidence="1">Integument</tissue>
    </source>
</reference>
<proteinExistence type="predicted"/>
<evidence type="ECO:0000313" key="1">
    <source>
        <dbReference type="EMBL" id="JAR95691.1"/>
    </source>
</evidence>
<feature type="non-terminal residue" evidence="1">
    <location>
        <position position="1"/>
    </location>
</feature>
<dbReference type="AlphaFoldDB" id="A0A170U8T8"/>
<protein>
    <submittedName>
        <fullName evidence="1">Uncharacterized protein</fullName>
    </submittedName>
</protein>